<sequence length="140" mass="16173">MFTTDIIFVLNNLQRRLETFRTILYAQSLFSTLWKPVIDTKDTSNFGVHPLSTVDPHKTFLNLPLQGNPGRCSPTIKKEYFQFSCYCDTNSYCGGTPAPFEWYKPDMEKTRPLAELFDQDHRTLTTHASQLTNFWAVVPT</sequence>
<keyword evidence="2" id="KW-1185">Reference proteome</keyword>
<evidence type="ECO:0000313" key="2">
    <source>
        <dbReference type="Proteomes" id="UP000024635"/>
    </source>
</evidence>
<dbReference type="EMBL" id="JARK01000053">
    <property type="protein sequence ID" value="EYC44716.1"/>
    <property type="molecule type" value="Genomic_DNA"/>
</dbReference>
<name>A0A016WYQ5_9BILA</name>
<protein>
    <submittedName>
        <fullName evidence="1">Uncharacterized protein</fullName>
    </submittedName>
</protein>
<accession>A0A016WYQ5</accession>
<dbReference type="Proteomes" id="UP000024635">
    <property type="component" value="Unassembled WGS sequence"/>
</dbReference>
<reference evidence="2" key="1">
    <citation type="journal article" date="2015" name="Nat. Genet.">
        <title>The genome and transcriptome of the zoonotic hookworm Ancylostoma ceylanicum identify infection-specific gene families.</title>
        <authorList>
            <person name="Schwarz E.M."/>
            <person name="Hu Y."/>
            <person name="Antoshechkin I."/>
            <person name="Miller M.M."/>
            <person name="Sternberg P.W."/>
            <person name="Aroian R.V."/>
        </authorList>
    </citation>
    <scope>NUCLEOTIDE SEQUENCE</scope>
    <source>
        <strain evidence="2">HY135</strain>
    </source>
</reference>
<organism evidence="1 2">
    <name type="scientific">Ancylostoma ceylanicum</name>
    <dbReference type="NCBI Taxonomy" id="53326"/>
    <lineage>
        <taxon>Eukaryota</taxon>
        <taxon>Metazoa</taxon>
        <taxon>Ecdysozoa</taxon>
        <taxon>Nematoda</taxon>
        <taxon>Chromadorea</taxon>
        <taxon>Rhabditida</taxon>
        <taxon>Rhabditina</taxon>
        <taxon>Rhabditomorpha</taxon>
        <taxon>Strongyloidea</taxon>
        <taxon>Ancylostomatidae</taxon>
        <taxon>Ancylostomatinae</taxon>
        <taxon>Ancylostoma</taxon>
    </lineage>
</organism>
<gene>
    <name evidence="1" type="primary">Acey_s0453.g1725</name>
    <name evidence="1" type="ORF">Y032_0453g1725</name>
</gene>
<evidence type="ECO:0000313" key="1">
    <source>
        <dbReference type="EMBL" id="EYC44716.1"/>
    </source>
</evidence>
<dbReference type="AlphaFoldDB" id="A0A016WYQ5"/>
<proteinExistence type="predicted"/>
<comment type="caution">
    <text evidence="1">The sequence shown here is derived from an EMBL/GenBank/DDBJ whole genome shotgun (WGS) entry which is preliminary data.</text>
</comment>